<organism evidence="1 2">
    <name type="scientific">Hyaloscypha variabilis (strain UAMH 11265 / GT02V1 / F)</name>
    <name type="common">Meliniomyces variabilis</name>
    <dbReference type="NCBI Taxonomy" id="1149755"/>
    <lineage>
        <taxon>Eukaryota</taxon>
        <taxon>Fungi</taxon>
        <taxon>Dikarya</taxon>
        <taxon>Ascomycota</taxon>
        <taxon>Pezizomycotina</taxon>
        <taxon>Leotiomycetes</taxon>
        <taxon>Helotiales</taxon>
        <taxon>Hyaloscyphaceae</taxon>
        <taxon>Hyaloscypha</taxon>
        <taxon>Hyaloscypha variabilis</taxon>
    </lineage>
</organism>
<dbReference type="OrthoDB" id="2999773at2759"/>
<sequence length="168" mass="18794">MARALYLLVFPTRASRVNGTRSHWAIFIPYTNDASLGRLIQVLGTPFTGYGLEFKRNYNISTITEKFERVLLGEVNEKWVRLGDDEAEDGKASMDVEPRDEIEKLAKKIEVPGVSREPLNPLVGRRCQEWTRELVEHLVGKGILDESAIEVLDRVKAAEGLGAGSIGR</sequence>
<dbReference type="EMBL" id="KZ613949">
    <property type="protein sequence ID" value="PMD37272.1"/>
    <property type="molecule type" value="Genomic_DNA"/>
</dbReference>
<dbReference type="Proteomes" id="UP000235786">
    <property type="component" value="Unassembled WGS sequence"/>
</dbReference>
<protein>
    <submittedName>
        <fullName evidence="1">Uncharacterized protein</fullName>
    </submittedName>
</protein>
<dbReference type="AlphaFoldDB" id="A0A2J6RFH9"/>
<dbReference type="Pfam" id="PF20174">
    <property type="entry name" value="DUF6540"/>
    <property type="match status" value="1"/>
</dbReference>
<proteinExistence type="predicted"/>
<keyword evidence="2" id="KW-1185">Reference proteome</keyword>
<reference evidence="1 2" key="1">
    <citation type="submission" date="2016-04" db="EMBL/GenBank/DDBJ databases">
        <title>A degradative enzymes factory behind the ericoid mycorrhizal symbiosis.</title>
        <authorList>
            <consortium name="DOE Joint Genome Institute"/>
            <person name="Martino E."/>
            <person name="Morin E."/>
            <person name="Grelet G."/>
            <person name="Kuo A."/>
            <person name="Kohler A."/>
            <person name="Daghino S."/>
            <person name="Barry K."/>
            <person name="Choi C."/>
            <person name="Cichocki N."/>
            <person name="Clum A."/>
            <person name="Copeland A."/>
            <person name="Hainaut M."/>
            <person name="Haridas S."/>
            <person name="Labutti K."/>
            <person name="Lindquist E."/>
            <person name="Lipzen A."/>
            <person name="Khouja H.-R."/>
            <person name="Murat C."/>
            <person name="Ohm R."/>
            <person name="Olson A."/>
            <person name="Spatafora J."/>
            <person name="Veneault-Fourrey C."/>
            <person name="Henrissat B."/>
            <person name="Grigoriev I."/>
            <person name="Martin F."/>
            <person name="Perotto S."/>
        </authorList>
    </citation>
    <scope>NUCLEOTIDE SEQUENCE [LARGE SCALE GENOMIC DNA]</scope>
    <source>
        <strain evidence="1 2">F</strain>
    </source>
</reference>
<accession>A0A2J6RFH9</accession>
<gene>
    <name evidence="1" type="ORF">L207DRAFT_636011</name>
</gene>
<name>A0A2J6RFH9_HYAVF</name>
<evidence type="ECO:0000313" key="1">
    <source>
        <dbReference type="EMBL" id="PMD37272.1"/>
    </source>
</evidence>
<evidence type="ECO:0000313" key="2">
    <source>
        <dbReference type="Proteomes" id="UP000235786"/>
    </source>
</evidence>
<dbReference type="InterPro" id="IPR046670">
    <property type="entry name" value="DUF6540"/>
</dbReference>